<dbReference type="Pfam" id="PF01229">
    <property type="entry name" value="Glyco_hydro_39"/>
    <property type="match status" value="1"/>
</dbReference>
<comment type="similarity">
    <text evidence="1">Belongs to the glycosyl hydrolase 39 family.</text>
</comment>
<dbReference type="InterPro" id="IPR026444">
    <property type="entry name" value="Secre_tail"/>
</dbReference>
<evidence type="ECO:0000313" key="10">
    <source>
        <dbReference type="Proteomes" id="UP001200022"/>
    </source>
</evidence>
<proteinExistence type="inferred from homology"/>
<keyword evidence="10" id="KW-1185">Reference proteome</keyword>
<evidence type="ECO:0000256" key="5">
    <source>
        <dbReference type="SAM" id="SignalP"/>
    </source>
</evidence>
<evidence type="ECO:0000256" key="1">
    <source>
        <dbReference type="ARBA" id="ARBA00008875"/>
    </source>
</evidence>
<evidence type="ECO:0000256" key="3">
    <source>
        <dbReference type="ARBA" id="ARBA00022801"/>
    </source>
</evidence>
<feature type="domain" description="Glycosyl hydrolases family 39 N-terminal catalytic" evidence="6">
    <location>
        <begin position="160"/>
        <end position="290"/>
    </location>
</feature>
<feature type="domain" description="Bacterial repeat" evidence="8">
    <location>
        <begin position="709"/>
        <end position="775"/>
    </location>
</feature>
<dbReference type="EMBL" id="JAKKDV010000006">
    <property type="protein sequence ID" value="MCF7561522.1"/>
    <property type="molecule type" value="Genomic_DNA"/>
</dbReference>
<feature type="domain" description="Secretion system C-terminal sorting" evidence="7">
    <location>
        <begin position="791"/>
        <end position="848"/>
    </location>
</feature>
<dbReference type="Pfam" id="PF18962">
    <property type="entry name" value="Por_Secre_tail"/>
    <property type="match status" value="1"/>
</dbReference>
<reference evidence="9 10" key="1">
    <citation type="submission" date="2022-01" db="EMBL/GenBank/DDBJ databases">
        <title>Draft genome sequence of Sabulilitoribacter multivorans KCTC 32326.</title>
        <authorList>
            <person name="Oh J.-S."/>
        </authorList>
    </citation>
    <scope>NUCLEOTIDE SEQUENCE [LARGE SCALE GENOMIC DNA]</scope>
    <source>
        <strain evidence="9 10">M-M16</strain>
    </source>
</reference>
<dbReference type="Pfam" id="PF18998">
    <property type="entry name" value="Flg_new_2"/>
    <property type="match status" value="1"/>
</dbReference>
<evidence type="ECO:0000313" key="9">
    <source>
        <dbReference type="EMBL" id="MCF7561522.1"/>
    </source>
</evidence>
<evidence type="ECO:0000256" key="4">
    <source>
        <dbReference type="ARBA" id="ARBA00023295"/>
    </source>
</evidence>
<dbReference type="InterPro" id="IPR049166">
    <property type="entry name" value="GH39_cat"/>
</dbReference>
<comment type="caution">
    <text evidence="9">The sequence shown here is derived from an EMBL/GenBank/DDBJ whole genome shotgun (WGS) entry which is preliminary data.</text>
</comment>
<dbReference type="NCBIfam" id="TIGR04183">
    <property type="entry name" value="Por_Secre_tail"/>
    <property type="match status" value="1"/>
</dbReference>
<evidence type="ECO:0000259" key="8">
    <source>
        <dbReference type="Pfam" id="PF18998"/>
    </source>
</evidence>
<feature type="signal peptide" evidence="5">
    <location>
        <begin position="1"/>
        <end position="24"/>
    </location>
</feature>
<dbReference type="InterPro" id="IPR017853">
    <property type="entry name" value="GH"/>
</dbReference>
<organism evidence="9 10">
    <name type="scientific">Flaviramulus multivorans</name>
    <dbReference type="NCBI Taxonomy" id="1304750"/>
    <lineage>
        <taxon>Bacteria</taxon>
        <taxon>Pseudomonadati</taxon>
        <taxon>Bacteroidota</taxon>
        <taxon>Flavobacteriia</taxon>
        <taxon>Flavobacteriales</taxon>
        <taxon>Flavobacteriaceae</taxon>
        <taxon>Flaviramulus</taxon>
    </lineage>
</organism>
<name>A0ABS9ILT5_9FLAO</name>
<protein>
    <submittedName>
        <fullName evidence="9">T9SS type A sorting domain-containing protein</fullName>
    </submittedName>
</protein>
<dbReference type="RefSeq" id="WP_237232255.1">
    <property type="nucleotide sequence ID" value="NZ_JAKKDV010000006.1"/>
</dbReference>
<dbReference type="InterPro" id="IPR044060">
    <property type="entry name" value="Bacterial_rp_domain"/>
</dbReference>
<dbReference type="Gene3D" id="3.20.20.80">
    <property type="entry name" value="Glycosidases"/>
    <property type="match status" value="1"/>
</dbReference>
<evidence type="ECO:0000259" key="6">
    <source>
        <dbReference type="Pfam" id="PF01229"/>
    </source>
</evidence>
<feature type="chain" id="PRO_5047449772" evidence="5">
    <location>
        <begin position="25"/>
        <end position="853"/>
    </location>
</feature>
<accession>A0ABS9ILT5</accession>
<dbReference type="SUPFAM" id="SSF51445">
    <property type="entry name" value="(Trans)glycosidases"/>
    <property type="match status" value="1"/>
</dbReference>
<keyword evidence="2 5" id="KW-0732">Signal</keyword>
<evidence type="ECO:0000256" key="2">
    <source>
        <dbReference type="ARBA" id="ARBA00022729"/>
    </source>
</evidence>
<keyword evidence="4" id="KW-0326">Glycosidase</keyword>
<gene>
    <name evidence="9" type="ORF">L3X39_12815</name>
</gene>
<keyword evidence="3" id="KW-0378">Hydrolase</keyword>
<evidence type="ECO:0000259" key="7">
    <source>
        <dbReference type="Pfam" id="PF18962"/>
    </source>
</evidence>
<dbReference type="Proteomes" id="UP001200022">
    <property type="component" value="Unassembled WGS sequence"/>
</dbReference>
<sequence length="853" mass="95937">MSRKENKKNLALIVLLCSFLSVQTQVNLSADFTDDTQKNEALHNIWSIANRISPTNGSNVRPGLKINTVRMIGGIKKTVNGQNVKDLDFDTCLYDSINNIYVYKFERLIDRLDKIINSQTEIHQIVLDQPPWAFQHGYTFIPEGTRDNVNFREDEQISIYGNSLPPADQVAYHDYIVALMTELVANYGEEMVLSWRFRVGSEIETPDHWFGTKQDFIEHFENTEKAVRTVLPNAVIGLHTRAPDFLYQNGTVLNYKGEPFASFAEGLIEYCADNNVRYDFWGVSDYVVLGSGTLRNMSIKYDKLFADLINHPKWNANATIDLMEYATVTTMNGADGQGFINAETTHSEIVELYFSNIYYKNKDKGLDLIYRWGNRTGTQDPPGITTLNSMNGKIHYNTSISGIPNTSSNDIQAIFSKSANAVEYDALVYNYNNSSLSYIQNETANISLTSELPEGTTLYYRSIAYSKSNNKLQNFLINNSGYVKSGFDDRGSPDRILTAEGFTAYEAYENPNPHEYNNWKSVVTTARTDGKPGSIISVTTELPSFSFEKFEFRTEDYFVQDITPATVVWTTSEDFAPWTAVSSGMTVNTDDDKLTLNYSSGFAFPMAAITGLNINSDLYDTLQLVVKNSTEDSSLQMAANIPGTQFATGRKKITIPNDNEWHTIDVDLTNWSHWTGTITEFKVYESVNTGSIVFDRIEFIPKTDTQIFNVNISKEGKGLLNYRSGTSFGGQTFNLSAIADQGWEFQGWTGDVVSTENPLEITINSNVNITAVFVQEGLSVDDFQHNKTFIIYPNPSVSGVFNLKNHGSENWEVYNFTGAKVLSGKGKTIDISNFSHGLYIVKMNNTYKKVLFN</sequence>